<dbReference type="RefSeq" id="XP_009050703.1">
    <property type="nucleotide sequence ID" value="XM_009052455.1"/>
</dbReference>
<gene>
    <name evidence="2" type="ORF">LOTGIDRAFT_174126</name>
</gene>
<dbReference type="EMBL" id="KB201236">
    <property type="protein sequence ID" value="ESO98592.1"/>
    <property type="molecule type" value="Genomic_DNA"/>
</dbReference>
<dbReference type="GeneID" id="20242624"/>
<sequence>MAATDVAGTIMAVLFLILGWYSVASEKTMLFNSSNDSNDIKICKDKQWQQYYAGSDGAIMFLTADVKQRILYWVTRKGFFSLDVDGNKTVVNLSKKFKKGLVFQVLLKRVVAVNRFASMEFRVHNGQMIFAETNWGLMKFDVKTNRQLFNFKVVNVKNLYHLTSIISIDYYGNEASLYWLGPRDYQISRYLINSNINQIVVQELPENWIAVNVHHEKVYWTMYYDKYFTTNLNLRNRHSWINYESISYVLARGTMYYSYHRNISSMLSKVIYPLKPYLCPCPDKFYNKLVVMPGSETPTDQTVNGDAIVDAVKTGIWSTSDFRIRGKKYEKYHRGSSLGNYVKNPPRDAPLWTYGRTHMGDANVRPIS</sequence>
<dbReference type="Proteomes" id="UP000030746">
    <property type="component" value="Unassembled WGS sequence"/>
</dbReference>
<keyword evidence="1" id="KW-0812">Transmembrane</keyword>
<protein>
    <submittedName>
        <fullName evidence="2">Uncharacterized protein</fullName>
    </submittedName>
</protein>
<dbReference type="KEGG" id="lgi:LOTGIDRAFT_174126"/>
<dbReference type="AlphaFoldDB" id="V4AN60"/>
<dbReference type="HOGENOM" id="CLU_752917_0_0_1"/>
<evidence type="ECO:0000256" key="1">
    <source>
        <dbReference type="SAM" id="Phobius"/>
    </source>
</evidence>
<dbReference type="SUPFAM" id="SSF63825">
    <property type="entry name" value="YWTD domain"/>
    <property type="match status" value="1"/>
</dbReference>
<evidence type="ECO:0000313" key="2">
    <source>
        <dbReference type="EMBL" id="ESO98592.1"/>
    </source>
</evidence>
<keyword evidence="1" id="KW-0472">Membrane</keyword>
<organism evidence="2 3">
    <name type="scientific">Lottia gigantea</name>
    <name type="common">Giant owl limpet</name>
    <dbReference type="NCBI Taxonomy" id="225164"/>
    <lineage>
        <taxon>Eukaryota</taxon>
        <taxon>Metazoa</taxon>
        <taxon>Spiralia</taxon>
        <taxon>Lophotrochozoa</taxon>
        <taxon>Mollusca</taxon>
        <taxon>Gastropoda</taxon>
        <taxon>Patellogastropoda</taxon>
        <taxon>Lottioidea</taxon>
        <taxon>Lottiidae</taxon>
        <taxon>Lottia</taxon>
    </lineage>
</organism>
<keyword evidence="1" id="KW-1133">Transmembrane helix</keyword>
<accession>V4AN60</accession>
<feature type="transmembrane region" description="Helical" evidence="1">
    <location>
        <begin position="6"/>
        <end position="24"/>
    </location>
</feature>
<reference evidence="2 3" key="1">
    <citation type="journal article" date="2013" name="Nature">
        <title>Insights into bilaterian evolution from three spiralian genomes.</title>
        <authorList>
            <person name="Simakov O."/>
            <person name="Marletaz F."/>
            <person name="Cho S.J."/>
            <person name="Edsinger-Gonzales E."/>
            <person name="Havlak P."/>
            <person name="Hellsten U."/>
            <person name="Kuo D.H."/>
            <person name="Larsson T."/>
            <person name="Lv J."/>
            <person name="Arendt D."/>
            <person name="Savage R."/>
            <person name="Osoegawa K."/>
            <person name="de Jong P."/>
            <person name="Grimwood J."/>
            <person name="Chapman J.A."/>
            <person name="Shapiro H."/>
            <person name="Aerts A."/>
            <person name="Otillar R.P."/>
            <person name="Terry A.Y."/>
            <person name="Boore J.L."/>
            <person name="Grigoriev I.V."/>
            <person name="Lindberg D.R."/>
            <person name="Seaver E.C."/>
            <person name="Weisblat D.A."/>
            <person name="Putnam N.H."/>
            <person name="Rokhsar D.S."/>
        </authorList>
    </citation>
    <scope>NUCLEOTIDE SEQUENCE [LARGE SCALE GENOMIC DNA]</scope>
</reference>
<proteinExistence type="predicted"/>
<dbReference type="CTD" id="20242624"/>
<name>V4AN60_LOTGI</name>
<keyword evidence="3" id="KW-1185">Reference proteome</keyword>
<evidence type="ECO:0000313" key="3">
    <source>
        <dbReference type="Proteomes" id="UP000030746"/>
    </source>
</evidence>